<evidence type="ECO:0000256" key="2">
    <source>
        <dbReference type="SAM" id="Phobius"/>
    </source>
</evidence>
<evidence type="ECO:0000313" key="3">
    <source>
        <dbReference type="EMBL" id="KAK5971679.1"/>
    </source>
</evidence>
<comment type="caution">
    <text evidence="3">The sequence shown here is derived from an EMBL/GenBank/DDBJ whole genome shotgun (WGS) entry which is preliminary data.</text>
</comment>
<accession>A0AAN8F8V7</accession>
<keyword evidence="4" id="KW-1185">Reference proteome</keyword>
<feature type="transmembrane region" description="Helical" evidence="2">
    <location>
        <begin position="95"/>
        <end position="118"/>
    </location>
</feature>
<protein>
    <submittedName>
        <fullName evidence="3">Uncharacterized protein</fullName>
    </submittedName>
</protein>
<feature type="region of interest" description="Disordered" evidence="1">
    <location>
        <begin position="1"/>
        <end position="42"/>
    </location>
</feature>
<proteinExistence type="predicted"/>
<keyword evidence="2" id="KW-1133">Transmembrane helix</keyword>
<evidence type="ECO:0000313" key="4">
    <source>
        <dbReference type="Proteomes" id="UP001331761"/>
    </source>
</evidence>
<reference evidence="3 4" key="1">
    <citation type="submission" date="2019-10" db="EMBL/GenBank/DDBJ databases">
        <title>Assembly and Annotation for the nematode Trichostrongylus colubriformis.</title>
        <authorList>
            <person name="Martin J."/>
        </authorList>
    </citation>
    <scope>NUCLEOTIDE SEQUENCE [LARGE SCALE GENOMIC DNA]</scope>
    <source>
        <strain evidence="3">G859</strain>
        <tissue evidence="3">Whole worm</tissue>
    </source>
</reference>
<feature type="non-terminal residue" evidence="3">
    <location>
        <position position="156"/>
    </location>
</feature>
<gene>
    <name evidence="3" type="ORF">GCK32_011505</name>
</gene>
<feature type="compositionally biased region" description="Polar residues" evidence="1">
    <location>
        <begin position="15"/>
        <end position="30"/>
    </location>
</feature>
<evidence type="ECO:0000256" key="1">
    <source>
        <dbReference type="SAM" id="MobiDB-lite"/>
    </source>
</evidence>
<keyword evidence="2" id="KW-0472">Membrane</keyword>
<dbReference type="AlphaFoldDB" id="A0AAN8F8V7"/>
<keyword evidence="2" id="KW-0812">Transmembrane</keyword>
<name>A0AAN8F8V7_TRICO</name>
<sequence length="156" mass="17390">MGSPWAVRSPHDTESLSFETVSSSDSSGQRGTRAKGGEAKVDEGPPKVCNCISVRLFLFVVCFIDMGVHTIYLIFSDLIRFEDGLKLKFDFMNTLSIVFAILAFIAIVMIAMASNTYFRKGAAATIEMHPNMLRDEPDQETRARAIYITMAIFYVT</sequence>
<organism evidence="3 4">
    <name type="scientific">Trichostrongylus colubriformis</name>
    <name type="common">Black scour worm</name>
    <dbReference type="NCBI Taxonomy" id="6319"/>
    <lineage>
        <taxon>Eukaryota</taxon>
        <taxon>Metazoa</taxon>
        <taxon>Ecdysozoa</taxon>
        <taxon>Nematoda</taxon>
        <taxon>Chromadorea</taxon>
        <taxon>Rhabditida</taxon>
        <taxon>Rhabditina</taxon>
        <taxon>Rhabditomorpha</taxon>
        <taxon>Strongyloidea</taxon>
        <taxon>Trichostrongylidae</taxon>
        <taxon>Trichostrongylus</taxon>
    </lineage>
</organism>
<dbReference type="EMBL" id="WIXE01017502">
    <property type="protein sequence ID" value="KAK5971679.1"/>
    <property type="molecule type" value="Genomic_DNA"/>
</dbReference>
<feature type="transmembrane region" description="Helical" evidence="2">
    <location>
        <begin position="56"/>
        <end position="75"/>
    </location>
</feature>
<dbReference type="Proteomes" id="UP001331761">
    <property type="component" value="Unassembled WGS sequence"/>
</dbReference>